<feature type="domain" description="RNA polymerase sigma factor 70 region 4 type 2" evidence="6">
    <location>
        <begin position="99"/>
        <end position="143"/>
    </location>
</feature>
<dbReference type="GO" id="GO:0003677">
    <property type="term" value="F:DNA binding"/>
    <property type="evidence" value="ECO:0007669"/>
    <property type="project" value="InterPro"/>
</dbReference>
<proteinExistence type="inferred from homology"/>
<keyword evidence="5" id="KW-1133">Transmembrane helix</keyword>
<gene>
    <name evidence="7" type="ORF">KRR39_21175</name>
</gene>
<dbReference type="InterPro" id="IPR013249">
    <property type="entry name" value="RNA_pol_sigma70_r4_t2"/>
</dbReference>
<keyword evidence="2" id="KW-0805">Transcription regulation</keyword>
<dbReference type="Proteomes" id="UP000683575">
    <property type="component" value="Chromosome"/>
</dbReference>
<keyword evidence="3" id="KW-0731">Sigma factor</keyword>
<name>A0A975Y2N1_9ACTN</name>
<dbReference type="Pfam" id="PF08281">
    <property type="entry name" value="Sigma70_r4_2"/>
    <property type="match status" value="1"/>
</dbReference>
<organism evidence="7 8">
    <name type="scientific">Nocardioides panacis</name>
    <dbReference type="NCBI Taxonomy" id="2849501"/>
    <lineage>
        <taxon>Bacteria</taxon>
        <taxon>Bacillati</taxon>
        <taxon>Actinomycetota</taxon>
        <taxon>Actinomycetes</taxon>
        <taxon>Propionibacteriales</taxon>
        <taxon>Nocardioidaceae</taxon>
        <taxon>Nocardioides</taxon>
    </lineage>
</organism>
<evidence type="ECO:0000256" key="5">
    <source>
        <dbReference type="SAM" id="Phobius"/>
    </source>
</evidence>
<sequence length="343" mass="37853">MERSTPVRTHRDDRPDFEDFVAVCSGRLLRTAYLLTRDADLAERLLERALGQAWFGWNHLDDQPELEVRATLVNTYDTWWRRRWDRRRPAAGRTDSWDTLPRHQRVVLVLRYFDDLSAEDAADLLEVPVGTVRHRATAALRRLDLTEDRLRAALAERADGVGEGIGPRARADAVEARVARAHLRRRTWVGTAVGLASAAVVVGAAVVPPLLPQAPAPGPGPLEPMVQTPPRLAGWAMPEKVHTQGRVYRFARGEQSREPRGLLRVAVPSSRDLKVIAWSTTPGTPGRVVVSVDGTVVSNSGAGVFEYPVVLAAGRPHLVVVRPTAARSGDRIGLAIYEPDRGF</sequence>
<keyword evidence="4" id="KW-0804">Transcription</keyword>
<keyword evidence="8" id="KW-1185">Reference proteome</keyword>
<dbReference type="EMBL" id="CP077062">
    <property type="protein sequence ID" value="QWZ10717.1"/>
    <property type="molecule type" value="Genomic_DNA"/>
</dbReference>
<keyword evidence="5" id="KW-0472">Membrane</keyword>
<evidence type="ECO:0000256" key="2">
    <source>
        <dbReference type="ARBA" id="ARBA00023015"/>
    </source>
</evidence>
<dbReference type="KEGG" id="nps:KRR39_21175"/>
<accession>A0A975Y2N1</accession>
<evidence type="ECO:0000313" key="8">
    <source>
        <dbReference type="Proteomes" id="UP000683575"/>
    </source>
</evidence>
<evidence type="ECO:0000256" key="3">
    <source>
        <dbReference type="ARBA" id="ARBA00023082"/>
    </source>
</evidence>
<evidence type="ECO:0000256" key="1">
    <source>
        <dbReference type="ARBA" id="ARBA00010641"/>
    </source>
</evidence>
<comment type="similarity">
    <text evidence="1">Belongs to the sigma-70 factor family. ECF subfamily.</text>
</comment>
<feature type="transmembrane region" description="Helical" evidence="5">
    <location>
        <begin position="187"/>
        <end position="211"/>
    </location>
</feature>
<evidence type="ECO:0000256" key="4">
    <source>
        <dbReference type="ARBA" id="ARBA00023163"/>
    </source>
</evidence>
<dbReference type="CDD" id="cd06171">
    <property type="entry name" value="Sigma70_r4"/>
    <property type="match status" value="1"/>
</dbReference>
<dbReference type="GO" id="GO:0016987">
    <property type="term" value="F:sigma factor activity"/>
    <property type="evidence" value="ECO:0007669"/>
    <property type="project" value="UniProtKB-KW"/>
</dbReference>
<dbReference type="AlphaFoldDB" id="A0A975Y2N1"/>
<evidence type="ECO:0000259" key="6">
    <source>
        <dbReference type="Pfam" id="PF08281"/>
    </source>
</evidence>
<protein>
    <recommendedName>
        <fullName evidence="6">RNA polymerase sigma factor 70 region 4 type 2 domain-containing protein</fullName>
    </recommendedName>
</protein>
<dbReference type="GO" id="GO:0006352">
    <property type="term" value="P:DNA-templated transcription initiation"/>
    <property type="evidence" value="ECO:0007669"/>
    <property type="project" value="InterPro"/>
</dbReference>
<keyword evidence="5" id="KW-0812">Transmembrane</keyword>
<reference evidence="7" key="1">
    <citation type="submission" date="2021-06" db="EMBL/GenBank/DDBJ databases">
        <title>Complete genome sequence of Nocardioides sp. G188.</title>
        <authorList>
            <person name="Im W.-T."/>
        </authorList>
    </citation>
    <scope>NUCLEOTIDE SEQUENCE</scope>
    <source>
        <strain evidence="7">G188</strain>
    </source>
</reference>
<evidence type="ECO:0000313" key="7">
    <source>
        <dbReference type="EMBL" id="QWZ10717.1"/>
    </source>
</evidence>